<reference evidence="3" key="1">
    <citation type="submission" date="2020-12" db="EMBL/GenBank/DDBJ databases">
        <title>Metabolic potential, ecology and presence of endohyphal bacteria is reflected in genomic diversity of Mucoromycotina.</title>
        <authorList>
            <person name="Muszewska A."/>
            <person name="Okrasinska A."/>
            <person name="Steczkiewicz K."/>
            <person name="Drgas O."/>
            <person name="Orlowska M."/>
            <person name="Perlinska-Lenart U."/>
            <person name="Aleksandrzak-Piekarczyk T."/>
            <person name="Szatraj K."/>
            <person name="Zielenkiewicz U."/>
            <person name="Pilsyk S."/>
            <person name="Malc E."/>
            <person name="Mieczkowski P."/>
            <person name="Kruszewska J.S."/>
            <person name="Biernat P."/>
            <person name="Pawlowska J."/>
        </authorList>
    </citation>
    <scope>NUCLEOTIDE SEQUENCE</scope>
    <source>
        <strain evidence="3">WA0000067209</strain>
    </source>
</reference>
<dbReference type="InterPro" id="IPR050645">
    <property type="entry name" value="Histidine_acid_phosphatase"/>
</dbReference>
<proteinExistence type="inferred from homology"/>
<dbReference type="InterPro" id="IPR029033">
    <property type="entry name" value="His_PPase_superfam"/>
</dbReference>
<gene>
    <name evidence="3" type="ORF">INT43_008343</name>
</gene>
<evidence type="ECO:0000256" key="1">
    <source>
        <dbReference type="ARBA" id="ARBA00005375"/>
    </source>
</evidence>
<evidence type="ECO:0008006" key="5">
    <source>
        <dbReference type="Google" id="ProtNLM"/>
    </source>
</evidence>
<dbReference type="InterPro" id="IPR000560">
    <property type="entry name" value="His_Pase_clade-2"/>
</dbReference>
<protein>
    <recommendedName>
        <fullName evidence="5">Acid phosphatase</fullName>
    </recommendedName>
</protein>
<dbReference type="SUPFAM" id="SSF53254">
    <property type="entry name" value="Phosphoglycerate mutase-like"/>
    <property type="match status" value="1"/>
</dbReference>
<comment type="similarity">
    <text evidence="1">Belongs to the histidine acid phosphatase family.</text>
</comment>
<dbReference type="Gene3D" id="3.40.50.1240">
    <property type="entry name" value="Phosphoglycerate mutase-like"/>
    <property type="match status" value="1"/>
</dbReference>
<keyword evidence="2" id="KW-0812">Transmembrane</keyword>
<dbReference type="Pfam" id="PF00328">
    <property type="entry name" value="His_Phos_2"/>
    <property type="match status" value="1"/>
</dbReference>
<comment type="caution">
    <text evidence="3">The sequence shown here is derived from an EMBL/GenBank/DDBJ whole genome shotgun (WGS) entry which is preliminary data.</text>
</comment>
<dbReference type="AlphaFoldDB" id="A0A8H7PCZ7"/>
<keyword evidence="2" id="KW-0472">Membrane</keyword>
<feature type="transmembrane region" description="Helical" evidence="2">
    <location>
        <begin position="399"/>
        <end position="421"/>
    </location>
</feature>
<keyword evidence="4" id="KW-1185">Reference proteome</keyword>
<keyword evidence="2" id="KW-1133">Transmembrane helix</keyword>
<dbReference type="PANTHER" id="PTHR11567:SF142">
    <property type="entry name" value="PHOSPHOGLYCERATE MUTASE-LIKE PROTEIN"/>
    <property type="match status" value="1"/>
</dbReference>
<evidence type="ECO:0000313" key="4">
    <source>
        <dbReference type="Proteomes" id="UP000654370"/>
    </source>
</evidence>
<evidence type="ECO:0000256" key="2">
    <source>
        <dbReference type="SAM" id="Phobius"/>
    </source>
</evidence>
<evidence type="ECO:0000313" key="3">
    <source>
        <dbReference type="EMBL" id="KAG2171617.1"/>
    </source>
</evidence>
<sequence>MAQSKVVAAFILARHGDRTANYGNPWNFTEAADQITPLGKTMLNNQGQFIHSTYFDASSPTMIQNISSIYNMAQVNVLASDNEVILGSANAFLQGVFPPVLNSTDPTMVSTLANGTSYYAPLGGYQFVPVNTLPDDADIALDGWVDCNTMKQGFSDFQNSQTYNDMKTKAQPFLDSLAPLLGGRPTSFSAVYDIYDYLNYQYTYNSTLNQQLGVSNYLYLKSLANWYEYNTYGGNYNSINTIAGATFASQLYKDINTTITSSTKTPKFNYYADGFQTFISFFDLYNLTDSNPEFQSITEFGSALVFEISTQTGAESNQFSDYSLRVLYRNGTDSGEPLVPYGMFGMQSSGMPLDMFMGNISSRAMNNLTAWCSTCNNVASRGCQYLQQTSSPSQPVSPVGAGFIGAAVALVIGGLLAAIFMTPRRRFRKSKTNETSSVVKMNDIDHE</sequence>
<dbReference type="OrthoDB" id="258392at2759"/>
<dbReference type="Proteomes" id="UP000654370">
    <property type="component" value="Unassembled WGS sequence"/>
</dbReference>
<dbReference type="EMBL" id="JAEPQZ010000020">
    <property type="protein sequence ID" value="KAG2171617.1"/>
    <property type="molecule type" value="Genomic_DNA"/>
</dbReference>
<organism evidence="3 4">
    <name type="scientific">Mortierella isabellina</name>
    <name type="common">Filamentous fungus</name>
    <name type="synonym">Umbelopsis isabellina</name>
    <dbReference type="NCBI Taxonomy" id="91625"/>
    <lineage>
        <taxon>Eukaryota</taxon>
        <taxon>Fungi</taxon>
        <taxon>Fungi incertae sedis</taxon>
        <taxon>Mucoromycota</taxon>
        <taxon>Mucoromycotina</taxon>
        <taxon>Umbelopsidomycetes</taxon>
        <taxon>Umbelopsidales</taxon>
        <taxon>Umbelopsidaceae</taxon>
        <taxon>Umbelopsis</taxon>
    </lineage>
</organism>
<dbReference type="GO" id="GO:0016791">
    <property type="term" value="F:phosphatase activity"/>
    <property type="evidence" value="ECO:0007669"/>
    <property type="project" value="TreeGrafter"/>
</dbReference>
<accession>A0A8H7PCZ7</accession>
<dbReference type="PANTHER" id="PTHR11567">
    <property type="entry name" value="ACID PHOSPHATASE-RELATED"/>
    <property type="match status" value="1"/>
</dbReference>
<name>A0A8H7PCZ7_MORIS</name>